<gene>
    <name evidence="6" type="ORF">KHA97_13900</name>
</gene>
<name>A0A942TG48_9BACI</name>
<reference evidence="6 7" key="1">
    <citation type="submission" date="2021-05" db="EMBL/GenBank/DDBJ databases">
        <title>Novel Bacillus species.</title>
        <authorList>
            <person name="Liu G."/>
        </authorList>
    </citation>
    <scope>NUCLEOTIDE SEQUENCE [LARGE SCALE GENOMIC DNA]</scope>
    <source>
        <strain evidence="7">FJAT-49780</strain>
    </source>
</reference>
<dbReference type="PROSITE" id="PS00211">
    <property type="entry name" value="ABC_TRANSPORTER_1"/>
    <property type="match status" value="1"/>
</dbReference>
<evidence type="ECO:0000256" key="2">
    <source>
        <dbReference type="ARBA" id="ARBA00022448"/>
    </source>
</evidence>
<organism evidence="6 7">
    <name type="scientific">Lederbergia citri</name>
    <dbReference type="NCBI Taxonomy" id="2833580"/>
    <lineage>
        <taxon>Bacteria</taxon>
        <taxon>Bacillati</taxon>
        <taxon>Bacillota</taxon>
        <taxon>Bacilli</taxon>
        <taxon>Bacillales</taxon>
        <taxon>Bacillaceae</taxon>
        <taxon>Lederbergia</taxon>
    </lineage>
</organism>
<evidence type="ECO:0000313" key="7">
    <source>
        <dbReference type="Proteomes" id="UP000681414"/>
    </source>
</evidence>
<dbReference type="InterPro" id="IPR003593">
    <property type="entry name" value="AAA+_ATPase"/>
</dbReference>
<feature type="domain" description="ABC transporter" evidence="5">
    <location>
        <begin position="3"/>
        <end position="227"/>
    </location>
</feature>
<dbReference type="AlphaFoldDB" id="A0A942TG48"/>
<evidence type="ECO:0000259" key="5">
    <source>
        <dbReference type="PROSITE" id="PS50893"/>
    </source>
</evidence>
<dbReference type="InterPro" id="IPR027417">
    <property type="entry name" value="P-loop_NTPase"/>
</dbReference>
<accession>A0A942TG48</accession>
<dbReference type="EMBL" id="JAGYPG010000002">
    <property type="protein sequence ID" value="MBS4196156.1"/>
    <property type="molecule type" value="Genomic_DNA"/>
</dbReference>
<dbReference type="PANTHER" id="PTHR43335">
    <property type="entry name" value="ABC TRANSPORTER, ATP-BINDING PROTEIN"/>
    <property type="match status" value="1"/>
</dbReference>
<dbReference type="Pfam" id="PF00005">
    <property type="entry name" value="ABC_tran"/>
    <property type="match status" value="1"/>
</dbReference>
<dbReference type="PANTHER" id="PTHR43335:SF11">
    <property type="entry name" value="ABC TRANSPORTER RELATED"/>
    <property type="match status" value="1"/>
</dbReference>
<dbReference type="PROSITE" id="PS50893">
    <property type="entry name" value="ABC_TRANSPORTER_2"/>
    <property type="match status" value="1"/>
</dbReference>
<protein>
    <submittedName>
        <fullName evidence="6">ABC transporter ATP-binding protein</fullName>
    </submittedName>
</protein>
<evidence type="ECO:0000256" key="3">
    <source>
        <dbReference type="ARBA" id="ARBA00022741"/>
    </source>
</evidence>
<sequence>MLLSVEKLSKKYKNHLAVNELTLNIEDRQCIALLGPNGSGKTTTLSMLSGLLTPTSGKIVFQGRTSIDRQEIGFLPQYPAFFSWMTATEYLHFAGKLSHLTKRELQKKINEMLSFVGLEDAKNKKIGGFSGGMKQRLGLAQAMLHDPKLLILDEPVSALDPSGRRDVLNMMMELKNKMAILFSTHVLHDAEQVCDHIVMLKDGTVRWAGTLDALRKRNTEETFILSTEEKLENWIKSKEYIKEFILTSETSAEIKLIDASRNHLLEDCIKNNMTINRFEVKNHTLEDAYMEVVNQ</sequence>
<dbReference type="GO" id="GO:0016887">
    <property type="term" value="F:ATP hydrolysis activity"/>
    <property type="evidence" value="ECO:0007669"/>
    <property type="project" value="InterPro"/>
</dbReference>
<comment type="similarity">
    <text evidence="1">Belongs to the ABC transporter superfamily.</text>
</comment>
<dbReference type="GO" id="GO:0005524">
    <property type="term" value="F:ATP binding"/>
    <property type="evidence" value="ECO:0007669"/>
    <property type="project" value="UniProtKB-KW"/>
</dbReference>
<dbReference type="SUPFAM" id="SSF52540">
    <property type="entry name" value="P-loop containing nucleoside triphosphate hydrolases"/>
    <property type="match status" value="1"/>
</dbReference>
<dbReference type="Gene3D" id="3.40.50.300">
    <property type="entry name" value="P-loop containing nucleotide triphosphate hydrolases"/>
    <property type="match status" value="1"/>
</dbReference>
<dbReference type="RefSeq" id="WP_213125312.1">
    <property type="nucleotide sequence ID" value="NZ_JAGYPG010000002.1"/>
</dbReference>
<dbReference type="InterPro" id="IPR017871">
    <property type="entry name" value="ABC_transporter-like_CS"/>
</dbReference>
<keyword evidence="2" id="KW-0813">Transport</keyword>
<evidence type="ECO:0000256" key="1">
    <source>
        <dbReference type="ARBA" id="ARBA00005417"/>
    </source>
</evidence>
<dbReference type="Proteomes" id="UP000681414">
    <property type="component" value="Unassembled WGS sequence"/>
</dbReference>
<dbReference type="InterPro" id="IPR003439">
    <property type="entry name" value="ABC_transporter-like_ATP-bd"/>
</dbReference>
<keyword evidence="4 6" id="KW-0067">ATP-binding</keyword>
<evidence type="ECO:0000313" key="6">
    <source>
        <dbReference type="EMBL" id="MBS4196156.1"/>
    </source>
</evidence>
<dbReference type="CDD" id="cd03230">
    <property type="entry name" value="ABC_DR_subfamily_A"/>
    <property type="match status" value="1"/>
</dbReference>
<dbReference type="Pfam" id="PF13732">
    <property type="entry name" value="DrrA1-3_C"/>
    <property type="match status" value="1"/>
</dbReference>
<dbReference type="InterPro" id="IPR025302">
    <property type="entry name" value="DrrA1/2-like_C"/>
</dbReference>
<proteinExistence type="inferred from homology"/>
<comment type="caution">
    <text evidence="6">The sequence shown here is derived from an EMBL/GenBank/DDBJ whole genome shotgun (WGS) entry which is preliminary data.</text>
</comment>
<evidence type="ECO:0000256" key="4">
    <source>
        <dbReference type="ARBA" id="ARBA00022840"/>
    </source>
</evidence>
<keyword evidence="7" id="KW-1185">Reference proteome</keyword>
<keyword evidence="3" id="KW-0547">Nucleotide-binding</keyword>
<dbReference type="SMART" id="SM00382">
    <property type="entry name" value="AAA"/>
    <property type="match status" value="1"/>
</dbReference>